<evidence type="ECO:0000259" key="5">
    <source>
        <dbReference type="Pfam" id="PF13530"/>
    </source>
</evidence>
<dbReference type="InterPro" id="IPR022902">
    <property type="entry name" value="NAcTrfase_Eis"/>
</dbReference>
<protein>
    <submittedName>
        <fullName evidence="7">UPF0256 protein</fullName>
    </submittedName>
</protein>
<feature type="binding site" evidence="3">
    <location>
        <begin position="113"/>
        <end position="118"/>
    </location>
    <ligand>
        <name>acetyl-CoA</name>
        <dbReference type="ChEBI" id="CHEBI:57288"/>
    </ligand>
</feature>
<feature type="region of interest" description="Disordered" evidence="4">
    <location>
        <begin position="1"/>
        <end position="22"/>
    </location>
</feature>
<dbReference type="InterPro" id="IPR025559">
    <property type="entry name" value="Eis_dom"/>
</dbReference>
<dbReference type="InterPro" id="IPR036527">
    <property type="entry name" value="SCP2_sterol-bd_dom_sf"/>
</dbReference>
<comment type="caution">
    <text evidence="7">The sequence shown here is derived from an EMBL/GenBank/DDBJ whole genome shotgun (WGS) entry which is preliminary data.</text>
</comment>
<comment type="similarity">
    <text evidence="3">Belongs to the acetyltransferase Eis family.</text>
</comment>
<keyword evidence="1 3" id="KW-0808">Transferase</keyword>
<dbReference type="Gene3D" id="3.30.1050.10">
    <property type="entry name" value="SCP2 sterol-binding domain"/>
    <property type="match status" value="1"/>
</dbReference>
<keyword evidence="8" id="KW-1185">Reference proteome</keyword>
<reference evidence="7" key="2">
    <citation type="submission" date="2020-09" db="EMBL/GenBank/DDBJ databases">
        <authorList>
            <person name="Sun Q."/>
            <person name="Zhou Y."/>
        </authorList>
    </citation>
    <scope>NUCLEOTIDE SEQUENCE</scope>
    <source>
        <strain evidence="7">CGMCC 4.7306</strain>
    </source>
</reference>
<dbReference type="HAMAP" id="MF_01812">
    <property type="entry name" value="Eis"/>
    <property type="match status" value="1"/>
</dbReference>
<feature type="active site" description="Proton acceptor; via carboxylate" evidence="3">
    <location>
        <position position="429"/>
    </location>
</feature>
<accession>A0A917RZU2</accession>
<feature type="binding site" evidence="3">
    <location>
        <begin position="138"/>
        <end position="139"/>
    </location>
    <ligand>
        <name>acetyl-CoA</name>
        <dbReference type="ChEBI" id="CHEBI:57288"/>
    </ligand>
</feature>
<feature type="domain" description="Eis-like acetyltransferase" evidence="6">
    <location>
        <begin position="202"/>
        <end position="312"/>
    </location>
</feature>
<dbReference type="SUPFAM" id="SSF55729">
    <property type="entry name" value="Acyl-CoA N-acyltransferases (Nat)"/>
    <property type="match status" value="1"/>
</dbReference>
<proteinExistence type="inferred from homology"/>
<evidence type="ECO:0000313" key="7">
    <source>
        <dbReference type="EMBL" id="GGL47250.1"/>
    </source>
</evidence>
<sequence>MAAREPIMIDSFPMSTPAPHTPPHQAELDLQTVAEDQIEDFERVVTRGFHSDFHGDEWVPERKSYVPGRWFGFRTGDRWVTTALSFPRRMSVPGGMVDVAGVTAVTVAPAFRRRGLLTAMMRHQLTTISEPIAMLYATESLIYGRFGYGSLTRHLRLSGKTRELGFLPEVDLGQGSVDEVDLDHYRTVVVPLRASLLGTRPGHLERDDVWWDGVFTDPERWRDGASAWRFALHFAADGTPDGYATFRTKRDSSIADGREVQVSEIDATTPQAYAALWRWLLDLDLIRAFRRGNAPVDDPLHELVANPRMIKTELSDAAYARIVDVPAALGARSYTVDLDLVIEVVDDFLPKSGGRFRLQGGPDGSGVTRTDHTPDLSLSARQLAAIYLGGTPATTFARAGLLTEHTPGMAGLITSAFGSDPAAFTTDFF</sequence>
<feature type="binding site" evidence="3">
    <location>
        <begin position="105"/>
        <end position="107"/>
    </location>
    <ligand>
        <name>acetyl-CoA</name>
        <dbReference type="ChEBI" id="CHEBI:57288"/>
    </ligand>
</feature>
<dbReference type="InterPro" id="IPR041380">
    <property type="entry name" value="Acetyltransf_17"/>
</dbReference>
<dbReference type="EMBL" id="BMMZ01000001">
    <property type="protein sequence ID" value="GGL47250.1"/>
    <property type="molecule type" value="Genomic_DNA"/>
</dbReference>
<evidence type="ECO:0000259" key="6">
    <source>
        <dbReference type="Pfam" id="PF17668"/>
    </source>
</evidence>
<dbReference type="PANTHER" id="PTHR37817">
    <property type="entry name" value="N-ACETYLTRANSFERASE EIS"/>
    <property type="match status" value="1"/>
</dbReference>
<dbReference type="Gene3D" id="3.40.630.30">
    <property type="match status" value="2"/>
</dbReference>
<feature type="domain" description="Enhanced intracellular survival protein" evidence="5">
    <location>
        <begin position="325"/>
        <end position="419"/>
    </location>
</feature>
<dbReference type="InterPro" id="IPR051554">
    <property type="entry name" value="Acetyltransferase_Eis"/>
</dbReference>
<keyword evidence="2 3" id="KW-0012">Acyltransferase</keyword>
<dbReference type="Pfam" id="PF17668">
    <property type="entry name" value="Acetyltransf_17"/>
    <property type="match status" value="1"/>
</dbReference>
<dbReference type="PANTHER" id="PTHR37817:SF1">
    <property type="entry name" value="N-ACETYLTRANSFERASE EIS"/>
    <property type="match status" value="1"/>
</dbReference>
<dbReference type="GO" id="GO:0034069">
    <property type="term" value="F:aminoglycoside N-acetyltransferase activity"/>
    <property type="evidence" value="ECO:0007669"/>
    <property type="project" value="TreeGrafter"/>
</dbReference>
<gene>
    <name evidence="7" type="ORF">GCM10011575_01340</name>
</gene>
<dbReference type="NCBIfam" id="NF002367">
    <property type="entry name" value="PRK01346.1-4"/>
    <property type="match status" value="1"/>
</dbReference>
<evidence type="ECO:0000313" key="8">
    <source>
        <dbReference type="Proteomes" id="UP000613840"/>
    </source>
</evidence>
<name>A0A917RZU2_9ACTN</name>
<evidence type="ECO:0000256" key="3">
    <source>
        <dbReference type="HAMAP-Rule" id="MF_01812"/>
    </source>
</evidence>
<dbReference type="Proteomes" id="UP000613840">
    <property type="component" value="Unassembled WGS sequence"/>
</dbReference>
<organism evidence="7 8">
    <name type="scientific">Microlunatus endophyticus</name>
    <dbReference type="NCBI Taxonomy" id="1716077"/>
    <lineage>
        <taxon>Bacteria</taxon>
        <taxon>Bacillati</taxon>
        <taxon>Actinomycetota</taxon>
        <taxon>Actinomycetes</taxon>
        <taxon>Propionibacteriales</taxon>
        <taxon>Propionibacteriaceae</taxon>
        <taxon>Microlunatus</taxon>
    </lineage>
</organism>
<dbReference type="Pfam" id="PF13527">
    <property type="entry name" value="Acetyltransf_9"/>
    <property type="match status" value="1"/>
</dbReference>
<reference evidence="7" key="1">
    <citation type="journal article" date="2014" name="Int. J. Syst. Evol. Microbiol.">
        <title>Complete genome sequence of Corynebacterium casei LMG S-19264T (=DSM 44701T), isolated from a smear-ripened cheese.</title>
        <authorList>
            <consortium name="US DOE Joint Genome Institute (JGI-PGF)"/>
            <person name="Walter F."/>
            <person name="Albersmeier A."/>
            <person name="Kalinowski J."/>
            <person name="Ruckert C."/>
        </authorList>
    </citation>
    <scope>NUCLEOTIDE SEQUENCE</scope>
    <source>
        <strain evidence="7">CGMCC 4.7306</strain>
    </source>
</reference>
<dbReference type="InterPro" id="IPR016181">
    <property type="entry name" value="Acyl_CoA_acyltransferase"/>
</dbReference>
<dbReference type="AlphaFoldDB" id="A0A917RZU2"/>
<feature type="active site" description="Proton donor" evidence="3">
    <location>
        <position position="143"/>
    </location>
</feature>
<comment type="subunit">
    <text evidence="3">Homohexamer; trimer of dimers.</text>
</comment>
<dbReference type="GO" id="GO:0030649">
    <property type="term" value="P:aminoglycoside antibiotic catabolic process"/>
    <property type="evidence" value="ECO:0007669"/>
    <property type="project" value="TreeGrafter"/>
</dbReference>
<evidence type="ECO:0000256" key="4">
    <source>
        <dbReference type="SAM" id="MobiDB-lite"/>
    </source>
</evidence>
<dbReference type="Pfam" id="PF13530">
    <property type="entry name" value="SCP2_2"/>
    <property type="match status" value="1"/>
</dbReference>
<dbReference type="SUPFAM" id="SSF55718">
    <property type="entry name" value="SCP-like"/>
    <property type="match status" value="1"/>
</dbReference>
<evidence type="ECO:0000256" key="1">
    <source>
        <dbReference type="ARBA" id="ARBA00022679"/>
    </source>
</evidence>
<evidence type="ECO:0000256" key="2">
    <source>
        <dbReference type="ARBA" id="ARBA00023315"/>
    </source>
</evidence>